<accession>A0A6N2W5E3</accession>
<dbReference type="EMBL" id="CACRTG010000046">
    <property type="protein sequence ID" value="VYT37904.1"/>
    <property type="molecule type" value="Genomic_DNA"/>
</dbReference>
<dbReference type="AlphaFoldDB" id="A0A6N2W5E3"/>
<proteinExistence type="predicted"/>
<evidence type="ECO:0000313" key="1">
    <source>
        <dbReference type="EMBL" id="VYT37904.1"/>
    </source>
</evidence>
<sequence>MGNKDELKLREKIENYEKVIRLVENSEEEINYQDKIVQDILGDLLGRYQPDSQFGKEIFKLQELVWEAKQYKDMRLMEVSQELKDGLKKLKKEEENYKEDNLWD</sequence>
<gene>
    <name evidence="1" type="ORF">CNLFYP112_00713</name>
</gene>
<reference evidence="1" key="1">
    <citation type="submission" date="2019-11" db="EMBL/GenBank/DDBJ databases">
        <authorList>
            <person name="Feng L."/>
        </authorList>
    </citation>
    <scope>NUCLEOTIDE SEQUENCE</scope>
    <source>
        <strain evidence="1">CnexileLFYP112</strain>
    </source>
</reference>
<name>A0A6N2W5E3_9FIRM</name>
<organism evidence="1">
    <name type="scientific">[Clostridium] nexile</name>
    <dbReference type="NCBI Taxonomy" id="29361"/>
    <lineage>
        <taxon>Bacteria</taxon>
        <taxon>Bacillati</taxon>
        <taxon>Bacillota</taxon>
        <taxon>Clostridia</taxon>
        <taxon>Lachnospirales</taxon>
        <taxon>Lachnospiraceae</taxon>
        <taxon>Tyzzerella</taxon>
    </lineage>
</organism>
<protein>
    <submittedName>
        <fullName evidence="1">Uncharacterized protein</fullName>
    </submittedName>
</protein>